<dbReference type="AlphaFoldDB" id="A0A1F6WZK3"/>
<proteinExistence type="predicted"/>
<sequence>MELSPVEIHKEIQKTPLYQQEDLFKHYEGIDIKGIGSLLSINLDNIASSFFKEDKLENGVYVEMLTYDKETDSLWYPTICCYADLNKYPELKFKKNKQKILFTGKLKKVYSNAIYVINPEFNFENATPDSKQLIKDDEKTESNQALNRKIHIEKLEIINGDKVNKNKIEQHGKKNKASIKNGDSESFLSKFFWHAIAAVFGLIVIYVAFRLGFNN</sequence>
<evidence type="ECO:0000313" key="3">
    <source>
        <dbReference type="Proteomes" id="UP000177001"/>
    </source>
</evidence>
<accession>A0A1F6WZK3</accession>
<keyword evidence="1" id="KW-0472">Membrane</keyword>
<feature type="transmembrane region" description="Helical" evidence="1">
    <location>
        <begin position="191"/>
        <end position="209"/>
    </location>
</feature>
<keyword evidence="1" id="KW-1133">Transmembrane helix</keyword>
<name>A0A1F6WZK3_9BACT</name>
<dbReference type="Proteomes" id="UP000177001">
    <property type="component" value="Unassembled WGS sequence"/>
</dbReference>
<gene>
    <name evidence="2" type="ORF">A3A91_02330</name>
</gene>
<protein>
    <submittedName>
        <fullName evidence="2">Uncharacterized protein</fullName>
    </submittedName>
</protein>
<comment type="caution">
    <text evidence="2">The sequence shown here is derived from an EMBL/GenBank/DDBJ whole genome shotgun (WGS) entry which is preliminary data.</text>
</comment>
<organism evidence="2 3">
    <name type="scientific">Candidatus Nomurabacteria bacterium RIFCSPLOWO2_01_FULL_36_16</name>
    <dbReference type="NCBI Taxonomy" id="1801767"/>
    <lineage>
        <taxon>Bacteria</taxon>
        <taxon>Candidatus Nomuraibacteriota</taxon>
    </lineage>
</organism>
<keyword evidence="1" id="KW-0812">Transmembrane</keyword>
<evidence type="ECO:0000256" key="1">
    <source>
        <dbReference type="SAM" id="Phobius"/>
    </source>
</evidence>
<reference evidence="2 3" key="1">
    <citation type="journal article" date="2016" name="Nat. Commun.">
        <title>Thousands of microbial genomes shed light on interconnected biogeochemical processes in an aquifer system.</title>
        <authorList>
            <person name="Anantharaman K."/>
            <person name="Brown C.T."/>
            <person name="Hug L.A."/>
            <person name="Sharon I."/>
            <person name="Castelle C.J."/>
            <person name="Probst A.J."/>
            <person name="Thomas B.C."/>
            <person name="Singh A."/>
            <person name="Wilkins M.J."/>
            <person name="Karaoz U."/>
            <person name="Brodie E.L."/>
            <person name="Williams K.H."/>
            <person name="Hubbard S.S."/>
            <person name="Banfield J.F."/>
        </authorList>
    </citation>
    <scope>NUCLEOTIDE SEQUENCE [LARGE SCALE GENOMIC DNA]</scope>
</reference>
<evidence type="ECO:0000313" key="2">
    <source>
        <dbReference type="EMBL" id="OGI87310.1"/>
    </source>
</evidence>
<dbReference type="EMBL" id="MFUR01000003">
    <property type="protein sequence ID" value="OGI87310.1"/>
    <property type="molecule type" value="Genomic_DNA"/>
</dbReference>